<organism evidence="10 11">
    <name type="scientific">Aureibacillus halotolerans</name>
    <dbReference type="NCBI Taxonomy" id="1508390"/>
    <lineage>
        <taxon>Bacteria</taxon>
        <taxon>Bacillati</taxon>
        <taxon>Bacillota</taxon>
        <taxon>Bacilli</taxon>
        <taxon>Bacillales</taxon>
        <taxon>Bacillaceae</taxon>
        <taxon>Aureibacillus</taxon>
    </lineage>
</organism>
<accession>A0A4R6U1Y3</accession>
<keyword evidence="2 8" id="KW-0479">Metal-binding</keyword>
<dbReference type="InterPro" id="IPR018152">
    <property type="entry name" value="SOD_Cu/Zn_BS"/>
</dbReference>
<dbReference type="AlphaFoldDB" id="A0A4R6U1Y3"/>
<name>A0A4R6U1Y3_9BACI</name>
<keyword evidence="6" id="KW-1015">Disulfide bond</keyword>
<keyword evidence="8" id="KW-0560">Oxidoreductase</keyword>
<dbReference type="InterPro" id="IPR024134">
    <property type="entry name" value="SOD_Cu/Zn_/chaperone"/>
</dbReference>
<dbReference type="EMBL" id="SNYJ01000006">
    <property type="protein sequence ID" value="TDQ40418.1"/>
    <property type="molecule type" value="Genomic_DNA"/>
</dbReference>
<evidence type="ECO:0000256" key="6">
    <source>
        <dbReference type="ARBA" id="ARBA00023157"/>
    </source>
</evidence>
<gene>
    <name evidence="10" type="ORF">EV213_106136</name>
</gene>
<comment type="similarity">
    <text evidence="1 8">Belongs to the Cu-Zn superoxide dismutase family.</text>
</comment>
<dbReference type="RefSeq" id="WP_133580232.1">
    <property type="nucleotide sequence ID" value="NZ_SNYJ01000006.1"/>
</dbReference>
<sequence length="178" mass="18602">MKKITIGIICSLGLCAAGCGTDNVTAKDVTFFNADGDKIGIANVSKAAKGVKIHIDVRGLATGPHGLHIHEYGSCEGPDFKSAGSHFNPDEKEHGLLNAKGAHAGDLPNIEADNDGRIAIDLEAQNVTLDKEKKNSLIRPDGTSFIIQEEADDGMTQPAGDGGARVACGLISEKVKQK</sequence>
<dbReference type="EC" id="1.15.1.1" evidence="8"/>
<keyword evidence="5 8" id="KW-0186">Copper</keyword>
<dbReference type="OrthoDB" id="9792957at2"/>
<evidence type="ECO:0000256" key="4">
    <source>
        <dbReference type="ARBA" id="ARBA00022833"/>
    </source>
</evidence>
<comment type="function">
    <text evidence="7">Destroys radicals which are normally produced within the cells and which are toxic to biological systems. May play a role in favoring mycobacterial survival in phagocytes.</text>
</comment>
<dbReference type="GO" id="GO:0004784">
    <property type="term" value="F:superoxide dismutase activity"/>
    <property type="evidence" value="ECO:0007669"/>
    <property type="project" value="UniProtKB-EC"/>
</dbReference>
<proteinExistence type="inferred from homology"/>
<comment type="caution">
    <text evidence="10">The sequence shown here is derived from an EMBL/GenBank/DDBJ whole genome shotgun (WGS) entry which is preliminary data.</text>
</comment>
<dbReference type="InterPro" id="IPR036423">
    <property type="entry name" value="SOD-like_Cu/Zn_dom_sf"/>
</dbReference>
<dbReference type="InterPro" id="IPR001424">
    <property type="entry name" value="SOD_Cu_Zn_dom"/>
</dbReference>
<evidence type="ECO:0000313" key="10">
    <source>
        <dbReference type="EMBL" id="TDQ40418.1"/>
    </source>
</evidence>
<feature type="domain" description="Superoxide dismutase copper/zinc binding" evidence="9">
    <location>
        <begin position="42"/>
        <end position="171"/>
    </location>
</feature>
<evidence type="ECO:0000256" key="5">
    <source>
        <dbReference type="ARBA" id="ARBA00023008"/>
    </source>
</evidence>
<evidence type="ECO:0000256" key="1">
    <source>
        <dbReference type="ARBA" id="ARBA00010457"/>
    </source>
</evidence>
<dbReference type="CDD" id="cd00305">
    <property type="entry name" value="Cu-Zn_Superoxide_Dismutase"/>
    <property type="match status" value="1"/>
</dbReference>
<reference evidence="10 11" key="1">
    <citation type="submission" date="2019-03" db="EMBL/GenBank/DDBJ databases">
        <title>Genomic Encyclopedia of Type Strains, Phase IV (KMG-IV): sequencing the most valuable type-strain genomes for metagenomic binning, comparative biology and taxonomic classification.</title>
        <authorList>
            <person name="Goeker M."/>
        </authorList>
    </citation>
    <scope>NUCLEOTIDE SEQUENCE [LARGE SCALE GENOMIC DNA]</scope>
    <source>
        <strain evidence="10 11">DSM 28697</strain>
    </source>
</reference>
<evidence type="ECO:0000259" key="9">
    <source>
        <dbReference type="Pfam" id="PF00080"/>
    </source>
</evidence>
<evidence type="ECO:0000256" key="3">
    <source>
        <dbReference type="ARBA" id="ARBA00022729"/>
    </source>
</evidence>
<keyword evidence="3" id="KW-0732">Signal</keyword>
<protein>
    <recommendedName>
        <fullName evidence="8">Superoxide dismutase [Cu-Zn]</fullName>
        <ecNumber evidence="8">1.15.1.1</ecNumber>
    </recommendedName>
</protein>
<dbReference type="GO" id="GO:0005507">
    <property type="term" value="F:copper ion binding"/>
    <property type="evidence" value="ECO:0007669"/>
    <property type="project" value="InterPro"/>
</dbReference>
<dbReference type="Proteomes" id="UP000295632">
    <property type="component" value="Unassembled WGS sequence"/>
</dbReference>
<keyword evidence="4 8" id="KW-0862">Zinc</keyword>
<dbReference type="Gene3D" id="2.60.40.200">
    <property type="entry name" value="Superoxide dismutase, copper/zinc binding domain"/>
    <property type="match status" value="1"/>
</dbReference>
<comment type="catalytic activity">
    <reaction evidence="8">
        <text>2 superoxide + 2 H(+) = H2O2 + O2</text>
        <dbReference type="Rhea" id="RHEA:20696"/>
        <dbReference type="ChEBI" id="CHEBI:15378"/>
        <dbReference type="ChEBI" id="CHEBI:15379"/>
        <dbReference type="ChEBI" id="CHEBI:16240"/>
        <dbReference type="ChEBI" id="CHEBI:18421"/>
        <dbReference type="EC" id="1.15.1.1"/>
    </reaction>
</comment>
<evidence type="ECO:0000313" key="11">
    <source>
        <dbReference type="Proteomes" id="UP000295632"/>
    </source>
</evidence>
<keyword evidence="11" id="KW-1185">Reference proteome</keyword>
<evidence type="ECO:0000256" key="2">
    <source>
        <dbReference type="ARBA" id="ARBA00022723"/>
    </source>
</evidence>
<dbReference type="FunFam" id="2.60.40.200:FF:000005">
    <property type="entry name" value="Superoxide dismutase [Cu-Zn]"/>
    <property type="match status" value="1"/>
</dbReference>
<dbReference type="PANTHER" id="PTHR10003">
    <property type="entry name" value="SUPEROXIDE DISMUTASE CU-ZN -RELATED"/>
    <property type="match status" value="1"/>
</dbReference>
<dbReference type="Pfam" id="PF00080">
    <property type="entry name" value="Sod_Cu"/>
    <property type="match status" value="1"/>
</dbReference>
<evidence type="ECO:0000256" key="8">
    <source>
        <dbReference type="RuleBase" id="RU000393"/>
    </source>
</evidence>
<evidence type="ECO:0000256" key="7">
    <source>
        <dbReference type="ARBA" id="ARBA00024900"/>
    </source>
</evidence>
<comment type="cofactor">
    <cofactor evidence="8">
        <name>Cu cation</name>
        <dbReference type="ChEBI" id="CHEBI:23378"/>
    </cofactor>
    <text evidence="8">Binds 1 copper ion per subunit.</text>
</comment>
<dbReference type="SUPFAM" id="SSF49329">
    <property type="entry name" value="Cu,Zn superoxide dismutase-like"/>
    <property type="match status" value="1"/>
</dbReference>
<dbReference type="PROSITE" id="PS00332">
    <property type="entry name" value="SOD_CU_ZN_2"/>
    <property type="match status" value="1"/>
</dbReference>
<comment type="cofactor">
    <cofactor evidence="8">
        <name>Zn(2+)</name>
        <dbReference type="ChEBI" id="CHEBI:29105"/>
    </cofactor>
    <text evidence="8">Binds 1 zinc ion per subunit.</text>
</comment>